<gene>
    <name evidence="1" type="ORF">DSO57_1016373</name>
</gene>
<keyword evidence="2" id="KW-1185">Reference proteome</keyword>
<proteinExistence type="predicted"/>
<reference evidence="1" key="1">
    <citation type="submission" date="2022-04" db="EMBL/GenBank/DDBJ databases">
        <title>Genome of the entomopathogenic fungus Entomophthora muscae.</title>
        <authorList>
            <person name="Elya C."/>
            <person name="Lovett B.R."/>
            <person name="Lee E."/>
            <person name="Macias A.M."/>
            <person name="Hajek A.E."/>
            <person name="De Bivort B.L."/>
            <person name="Kasson M.T."/>
            <person name="De Fine Licht H.H."/>
            <person name="Stajich J.E."/>
        </authorList>
    </citation>
    <scope>NUCLEOTIDE SEQUENCE</scope>
    <source>
        <strain evidence="1">Berkeley</strain>
    </source>
</reference>
<protein>
    <submittedName>
        <fullName evidence="1">Uncharacterized protein</fullName>
    </submittedName>
</protein>
<dbReference type="Proteomes" id="UP001165960">
    <property type="component" value="Unassembled WGS sequence"/>
</dbReference>
<name>A0ACC2RJJ6_9FUNG</name>
<organism evidence="1 2">
    <name type="scientific">Entomophthora muscae</name>
    <dbReference type="NCBI Taxonomy" id="34485"/>
    <lineage>
        <taxon>Eukaryota</taxon>
        <taxon>Fungi</taxon>
        <taxon>Fungi incertae sedis</taxon>
        <taxon>Zoopagomycota</taxon>
        <taxon>Entomophthoromycotina</taxon>
        <taxon>Entomophthoromycetes</taxon>
        <taxon>Entomophthorales</taxon>
        <taxon>Entomophthoraceae</taxon>
        <taxon>Entomophthora</taxon>
    </lineage>
</organism>
<comment type="caution">
    <text evidence="1">The sequence shown here is derived from an EMBL/GenBank/DDBJ whole genome shotgun (WGS) entry which is preliminary data.</text>
</comment>
<sequence>MLTKAFMTLFLSCSCEQGDVNALPNLEKSNLVPLRAPVVLPPAPTFTPWLLNGLVLMGLNVYFPQLSPVSSL</sequence>
<evidence type="ECO:0000313" key="2">
    <source>
        <dbReference type="Proteomes" id="UP001165960"/>
    </source>
</evidence>
<accession>A0ACC2RJJ6</accession>
<evidence type="ECO:0000313" key="1">
    <source>
        <dbReference type="EMBL" id="KAJ9050229.1"/>
    </source>
</evidence>
<dbReference type="EMBL" id="QTSX02007166">
    <property type="protein sequence ID" value="KAJ9050229.1"/>
    <property type="molecule type" value="Genomic_DNA"/>
</dbReference>